<keyword evidence="1" id="KW-0732">Signal</keyword>
<dbReference type="Gene3D" id="2.30.40.10">
    <property type="entry name" value="Urease, subunit C, domain 1"/>
    <property type="match status" value="2"/>
</dbReference>
<dbReference type="Gene3D" id="1.20.58.520">
    <property type="entry name" value="Amidohydrolase"/>
    <property type="match status" value="1"/>
</dbReference>
<accession>A0ABV8SY27</accession>
<dbReference type="Proteomes" id="UP001595904">
    <property type="component" value="Unassembled WGS sequence"/>
</dbReference>
<evidence type="ECO:0000313" key="4">
    <source>
        <dbReference type="Proteomes" id="UP001595904"/>
    </source>
</evidence>
<gene>
    <name evidence="3" type="ORF">ACFPN2_25810</name>
</gene>
<keyword evidence="4" id="KW-1185">Reference proteome</keyword>
<dbReference type="Gene3D" id="3.30.110.90">
    <property type="entry name" value="Amidohydrolase"/>
    <property type="match status" value="2"/>
</dbReference>
<dbReference type="Gene3D" id="3.40.50.10910">
    <property type="entry name" value="Amidohydrolase"/>
    <property type="match status" value="1"/>
</dbReference>
<protein>
    <submittedName>
        <fullName evidence="3">Amidohydrolase family protein</fullName>
    </submittedName>
</protein>
<organism evidence="3 4">
    <name type="scientific">Steroidobacter flavus</name>
    <dbReference type="NCBI Taxonomy" id="1842136"/>
    <lineage>
        <taxon>Bacteria</taxon>
        <taxon>Pseudomonadati</taxon>
        <taxon>Pseudomonadota</taxon>
        <taxon>Gammaproteobacteria</taxon>
        <taxon>Steroidobacterales</taxon>
        <taxon>Steroidobacteraceae</taxon>
        <taxon>Steroidobacter</taxon>
    </lineage>
</organism>
<name>A0ABV8SY27_9GAMM</name>
<dbReference type="InterPro" id="IPR011059">
    <property type="entry name" value="Metal-dep_hydrolase_composite"/>
</dbReference>
<dbReference type="PANTHER" id="PTHR43135">
    <property type="entry name" value="ALPHA-D-RIBOSE 1-METHYLPHOSPHONATE 5-TRIPHOSPHATE DIPHOSPHATASE"/>
    <property type="match status" value="1"/>
</dbReference>
<evidence type="ECO:0000256" key="1">
    <source>
        <dbReference type="SAM" id="SignalP"/>
    </source>
</evidence>
<comment type="caution">
    <text evidence="3">The sequence shown here is derived from an EMBL/GenBank/DDBJ whole genome shotgun (WGS) entry which is preliminary data.</text>
</comment>
<reference evidence="4" key="1">
    <citation type="journal article" date="2019" name="Int. J. Syst. Evol. Microbiol.">
        <title>The Global Catalogue of Microorganisms (GCM) 10K type strain sequencing project: providing services to taxonomists for standard genome sequencing and annotation.</title>
        <authorList>
            <consortium name="The Broad Institute Genomics Platform"/>
            <consortium name="The Broad Institute Genome Sequencing Center for Infectious Disease"/>
            <person name="Wu L."/>
            <person name="Ma J."/>
        </authorList>
    </citation>
    <scope>NUCLEOTIDE SEQUENCE [LARGE SCALE GENOMIC DNA]</scope>
    <source>
        <strain evidence="4">CGMCC 1.10759</strain>
    </source>
</reference>
<dbReference type="InterPro" id="IPR006680">
    <property type="entry name" value="Amidohydro-rel"/>
</dbReference>
<dbReference type="Pfam" id="PF01979">
    <property type="entry name" value="Amidohydro_1"/>
    <property type="match status" value="1"/>
</dbReference>
<sequence length="731" mass="78356">MFRTSLHVILAATAGLLVSPPSPAAATGVLLSPASPAAAAGALPSSTNPAASAVALLSPASPAATAGALPSFTSPAAAEDVIPKNAQHFVISSVAAKQGDSWRWTAADGTRHNRESMTMRGMSWEWRFEGRADGSGVPAMMKVTGTIPTGNVEETFTTNNGEAKWRSPVDEGSAPAAGRFYSANSGPIESTAWLLEQLIASPSRQIDLLPSGTARAEHLGNLVVGTGATRQTIDLWTLTGLNATPQLFWTDQQRRFFSMTAYGYLTWLPEAYVGEANKMQAFSAAASRKKSMELAKTLARKPATPVAFTHVRMFDADNLQFLDDQTVIVSNQTIAAVGNAATTTIPPRAEIIDSRGMTLTPGLWDAHKHASDDYSGIQSLAFGVTSIRDPGNDDKKSVDRRTRRAAGELLFPHMYLSSMIDGKGPYTAQIANVATSEEEAIAHVRRAKANDFDGVKIYGSFDPRWLPATIAEAHKLGLHVHGHLPVGLRPMDVIKAGYDEITHINWLIMQGMPEDVVKHSNSILRVEGPGRYAKDLDLDSPAFKELIGTMAAKRIYADPTMVVFEGLIATEQGEFSTAAIPYLGTMPTSTERALRIGGLKVPNGLTRADYRASWQKMIELLGRLHRAGVPIVAGTDSTGFELVHELEIYQQAGFTPAEALATATIVPARLVGQNARTGSIKVGKVADLLLVEGNPSVRIGDLRHTRIVMLEGLLLNADELRTQAGFTGRPK</sequence>
<proteinExistence type="predicted"/>
<dbReference type="EMBL" id="JBHSDU010000014">
    <property type="protein sequence ID" value="MFC4312526.1"/>
    <property type="molecule type" value="Genomic_DNA"/>
</dbReference>
<dbReference type="InterPro" id="IPR051781">
    <property type="entry name" value="Metallo-dep_Hydrolase"/>
</dbReference>
<feature type="signal peptide" evidence="1">
    <location>
        <begin position="1"/>
        <end position="24"/>
    </location>
</feature>
<feature type="chain" id="PRO_5046949623" evidence="1">
    <location>
        <begin position="25"/>
        <end position="731"/>
    </location>
</feature>
<evidence type="ECO:0000313" key="3">
    <source>
        <dbReference type="EMBL" id="MFC4312526.1"/>
    </source>
</evidence>
<dbReference type="PANTHER" id="PTHR43135:SF3">
    <property type="entry name" value="ALPHA-D-RIBOSE 1-METHYLPHOSPHONATE 5-TRIPHOSPHATE DIPHOSPHATASE"/>
    <property type="match status" value="1"/>
</dbReference>
<evidence type="ECO:0000259" key="2">
    <source>
        <dbReference type="Pfam" id="PF01979"/>
    </source>
</evidence>
<dbReference type="RefSeq" id="WP_380601995.1">
    <property type="nucleotide sequence ID" value="NZ_JBHSDU010000014.1"/>
</dbReference>
<feature type="domain" description="Amidohydrolase-related" evidence="2">
    <location>
        <begin position="380"/>
        <end position="695"/>
    </location>
</feature>
<dbReference type="InterPro" id="IPR032466">
    <property type="entry name" value="Metal_Hydrolase"/>
</dbReference>
<dbReference type="SUPFAM" id="SSF51338">
    <property type="entry name" value="Composite domain of metallo-dependent hydrolases"/>
    <property type="match status" value="1"/>
</dbReference>
<dbReference type="SUPFAM" id="SSF51556">
    <property type="entry name" value="Metallo-dependent hydrolases"/>
    <property type="match status" value="1"/>
</dbReference>